<gene>
    <name evidence="1" type="ORF">C8F04DRAFT_1227144</name>
</gene>
<accession>A0AAD6TLF0</accession>
<keyword evidence="2" id="KW-1185">Reference proteome</keyword>
<sequence length="160" mass="17679">MRHRAILFEASWRTQLTARAILRGRTLKDRREVFGPGRLPVEGAIPCRTVEGERRRSQRSYRWCGSGTESKFIQPEWSSKGVSLVLCVPLTASGPSAFPRSRNSLRVVTDRGQMRHRVILFQGVVADSFGFSCAPSAPPQERLPGGGFQPSCTLVVGPQA</sequence>
<reference evidence="1" key="1">
    <citation type="submission" date="2023-03" db="EMBL/GenBank/DDBJ databases">
        <title>Massive genome expansion in bonnet fungi (Mycena s.s.) driven by repeated elements and novel gene families across ecological guilds.</title>
        <authorList>
            <consortium name="Lawrence Berkeley National Laboratory"/>
            <person name="Harder C.B."/>
            <person name="Miyauchi S."/>
            <person name="Viragh M."/>
            <person name="Kuo A."/>
            <person name="Thoen E."/>
            <person name="Andreopoulos B."/>
            <person name="Lu D."/>
            <person name="Skrede I."/>
            <person name="Drula E."/>
            <person name="Henrissat B."/>
            <person name="Morin E."/>
            <person name="Kohler A."/>
            <person name="Barry K."/>
            <person name="LaButti K."/>
            <person name="Morin E."/>
            <person name="Salamov A."/>
            <person name="Lipzen A."/>
            <person name="Mereny Z."/>
            <person name="Hegedus B."/>
            <person name="Baldrian P."/>
            <person name="Stursova M."/>
            <person name="Weitz H."/>
            <person name="Taylor A."/>
            <person name="Grigoriev I.V."/>
            <person name="Nagy L.G."/>
            <person name="Martin F."/>
            <person name="Kauserud H."/>
        </authorList>
    </citation>
    <scope>NUCLEOTIDE SEQUENCE</scope>
    <source>
        <strain evidence="1">CBHHK200</strain>
    </source>
</reference>
<protein>
    <submittedName>
        <fullName evidence="1">Uncharacterized protein</fullName>
    </submittedName>
</protein>
<evidence type="ECO:0000313" key="1">
    <source>
        <dbReference type="EMBL" id="KAJ7047020.1"/>
    </source>
</evidence>
<organism evidence="1 2">
    <name type="scientific">Mycena alexandri</name>
    <dbReference type="NCBI Taxonomy" id="1745969"/>
    <lineage>
        <taxon>Eukaryota</taxon>
        <taxon>Fungi</taxon>
        <taxon>Dikarya</taxon>
        <taxon>Basidiomycota</taxon>
        <taxon>Agaricomycotina</taxon>
        <taxon>Agaricomycetes</taxon>
        <taxon>Agaricomycetidae</taxon>
        <taxon>Agaricales</taxon>
        <taxon>Marasmiineae</taxon>
        <taxon>Mycenaceae</taxon>
        <taxon>Mycena</taxon>
    </lineage>
</organism>
<proteinExistence type="predicted"/>
<dbReference type="Proteomes" id="UP001218188">
    <property type="component" value="Unassembled WGS sequence"/>
</dbReference>
<evidence type="ECO:0000313" key="2">
    <source>
        <dbReference type="Proteomes" id="UP001218188"/>
    </source>
</evidence>
<dbReference type="AlphaFoldDB" id="A0AAD6TLF0"/>
<dbReference type="EMBL" id="JARJCM010000002">
    <property type="protein sequence ID" value="KAJ7047020.1"/>
    <property type="molecule type" value="Genomic_DNA"/>
</dbReference>
<comment type="caution">
    <text evidence="1">The sequence shown here is derived from an EMBL/GenBank/DDBJ whole genome shotgun (WGS) entry which is preliminary data.</text>
</comment>
<name>A0AAD6TLF0_9AGAR</name>